<dbReference type="AlphaFoldDB" id="E1EXJ9"/>
<comment type="caution">
    <text evidence="1">The sequence shown here is derived from an EMBL/GenBank/DDBJ whole genome shotgun (WGS) entry which is preliminary data.</text>
</comment>
<dbReference type="VEuPathDB" id="GiardiaDB:GLP15_1549"/>
<evidence type="ECO:0000313" key="1">
    <source>
        <dbReference type="EMBL" id="EFO65086.1"/>
    </source>
</evidence>
<protein>
    <submittedName>
        <fullName evidence="1">Uncharacterized protein</fullName>
    </submittedName>
</protein>
<gene>
    <name evidence="1" type="ORF">GLP15_1549</name>
</gene>
<name>E1EXJ9_GIAIA</name>
<proteinExistence type="predicted"/>
<reference evidence="1 2" key="1">
    <citation type="journal article" date="2010" name="BMC Genomics">
        <title>Genome analysis and comparative genomics of a Giardia intestinalis assemblage E isolate.</title>
        <authorList>
            <person name="Jerlstrom-Hultqvist J."/>
            <person name="Franzen O."/>
            <person name="Ankarklev J."/>
            <person name="Xu F."/>
            <person name="Nohynkova E."/>
            <person name="Andersson J.O."/>
            <person name="Svard S.G."/>
            <person name="Andersson B."/>
        </authorList>
    </citation>
    <scope>NUCLEOTIDE SEQUENCE [LARGE SCALE GENOMIC DNA]</scope>
    <source>
        <strain evidence="1 2">P15</strain>
    </source>
</reference>
<accession>E1EXJ9</accession>
<dbReference type="EMBL" id="ACVC01000048">
    <property type="protein sequence ID" value="EFO65086.1"/>
    <property type="molecule type" value="Genomic_DNA"/>
</dbReference>
<dbReference type="OMA" id="KANSICM"/>
<sequence>MVIDDQKQDLVKANSICMQLDLTYSQSSLSLSLGELTSPIEMSIRSPSIHMTTTQSFKNEAVKAALLTPELLHSDCFPSYLTLENLSGSIDDYFVDSTVFLSTIYEESDEVSFENGGRPCTPRITGLCIVRQDQWHAVRALSSICNQGMDLIDISIK</sequence>
<dbReference type="OrthoDB" id="10573015at2759"/>
<organism evidence="1 2">
    <name type="scientific">Giardia intestinalis (strain P15)</name>
    <name type="common">Giardia lamblia</name>
    <dbReference type="NCBI Taxonomy" id="658858"/>
    <lineage>
        <taxon>Eukaryota</taxon>
        <taxon>Metamonada</taxon>
        <taxon>Diplomonadida</taxon>
        <taxon>Hexamitidae</taxon>
        <taxon>Giardiinae</taxon>
        <taxon>Giardia</taxon>
    </lineage>
</organism>
<dbReference type="Proteomes" id="UP000008974">
    <property type="component" value="Unassembled WGS sequence"/>
</dbReference>
<evidence type="ECO:0000313" key="2">
    <source>
        <dbReference type="Proteomes" id="UP000008974"/>
    </source>
</evidence>